<dbReference type="RefSeq" id="WP_104529674.1">
    <property type="nucleotide sequence ID" value="NZ_POQT01000031.1"/>
</dbReference>
<feature type="region of interest" description="Disordered" evidence="1">
    <location>
        <begin position="1"/>
        <end position="78"/>
    </location>
</feature>
<feature type="transmembrane region" description="Helical" evidence="2">
    <location>
        <begin position="144"/>
        <end position="166"/>
    </location>
</feature>
<keyword evidence="2" id="KW-1133">Transmembrane helix</keyword>
<evidence type="ECO:0000313" key="4">
    <source>
        <dbReference type="Proteomes" id="UP000292507"/>
    </source>
</evidence>
<gene>
    <name evidence="3" type="ORF">BKA19_2498</name>
</gene>
<feature type="transmembrane region" description="Helical" evidence="2">
    <location>
        <begin position="97"/>
        <end position="124"/>
    </location>
</feature>
<feature type="compositionally biased region" description="Low complexity" evidence="1">
    <location>
        <begin position="68"/>
        <end position="78"/>
    </location>
</feature>
<dbReference type="Proteomes" id="UP000292507">
    <property type="component" value="Unassembled WGS sequence"/>
</dbReference>
<dbReference type="EMBL" id="SHKV01000001">
    <property type="protein sequence ID" value="RZU32790.1"/>
    <property type="molecule type" value="Genomic_DNA"/>
</dbReference>
<evidence type="ECO:0000256" key="2">
    <source>
        <dbReference type="SAM" id="Phobius"/>
    </source>
</evidence>
<feature type="compositionally biased region" description="Pro residues" evidence="1">
    <location>
        <begin position="18"/>
        <end position="28"/>
    </location>
</feature>
<feature type="transmembrane region" description="Helical" evidence="2">
    <location>
        <begin position="205"/>
        <end position="225"/>
    </location>
</feature>
<keyword evidence="4" id="KW-1185">Reference proteome</keyword>
<accession>A0A4Q7Y779</accession>
<evidence type="ECO:0000313" key="3">
    <source>
        <dbReference type="EMBL" id="RZU32790.1"/>
    </source>
</evidence>
<organism evidence="3 4">
    <name type="scientific">Blastococcus saxobsidens</name>
    <dbReference type="NCBI Taxonomy" id="138336"/>
    <lineage>
        <taxon>Bacteria</taxon>
        <taxon>Bacillati</taxon>
        <taxon>Actinomycetota</taxon>
        <taxon>Actinomycetes</taxon>
        <taxon>Geodermatophilales</taxon>
        <taxon>Geodermatophilaceae</taxon>
        <taxon>Blastococcus</taxon>
    </lineage>
</organism>
<feature type="compositionally biased region" description="Low complexity" evidence="1">
    <location>
        <begin position="29"/>
        <end position="45"/>
    </location>
</feature>
<proteinExistence type="predicted"/>
<feature type="transmembrane region" description="Helical" evidence="2">
    <location>
        <begin position="178"/>
        <end position="199"/>
    </location>
</feature>
<name>A0A4Q7Y779_9ACTN</name>
<reference evidence="3 4" key="1">
    <citation type="submission" date="2019-02" db="EMBL/GenBank/DDBJ databases">
        <title>Sequencing the genomes of 1000 actinobacteria strains.</title>
        <authorList>
            <person name="Klenk H.-P."/>
        </authorList>
    </citation>
    <scope>NUCLEOTIDE SEQUENCE [LARGE SCALE GENOMIC DNA]</scope>
    <source>
        <strain evidence="3 4">DSM 44509</strain>
    </source>
</reference>
<evidence type="ECO:0000256" key="1">
    <source>
        <dbReference type="SAM" id="MobiDB-lite"/>
    </source>
</evidence>
<sequence length="246" mass="25534">MSQSDDPGRPDSPQNAPGQPPYGQPPYGQPQYGQPQGQPQYGQPPYGQPPYGQPQYGQPPYGQPPYGQPQYGQPPYGQDPFGAGGGYASIGTPGRPAAVVVAAVLGLVFSALGLLTALVLVVGGAEFLEFEEQFGGPLSSEERATVTAGIVLVGLVFGVYTVLMVWGSVLALTGRSRVLLLVGGSLTIAFTALSFLGSLGQNDAGGMLLILVALAASIAVVVLLCRRTAADFYAAHRARRTGRWTG</sequence>
<comment type="caution">
    <text evidence="3">The sequence shown here is derived from an EMBL/GenBank/DDBJ whole genome shotgun (WGS) entry which is preliminary data.</text>
</comment>
<keyword evidence="2" id="KW-0472">Membrane</keyword>
<dbReference type="AlphaFoldDB" id="A0A4Q7Y779"/>
<dbReference type="OrthoDB" id="5197427at2"/>
<protein>
    <submittedName>
        <fullName evidence="3">Uncharacterized protein</fullName>
    </submittedName>
</protein>
<keyword evidence="2" id="KW-0812">Transmembrane</keyword>